<dbReference type="EMBL" id="AP017313">
    <property type="protein sequence ID" value="BAU51868.1"/>
    <property type="molecule type" value="Genomic_DNA"/>
</dbReference>
<dbReference type="Gene3D" id="3.90.550.10">
    <property type="entry name" value="Spore Coat Polysaccharide Biosynthesis Protein SpsA, Chain A"/>
    <property type="match status" value="1"/>
</dbReference>
<dbReference type="AlphaFoldDB" id="A0A110B218"/>
<name>A0A110B218_9SPHI</name>
<sequence>MEYSIIIPYHSNETYLQLCLNTLVKTIPESVEIIVVVNNNQGSPPSYLEDKRFRALISPQSLGYSKAINFGAEAALGKYLIFSDADTVYLDADWFDNLTAFYHSDDQIGIASSKLIDPDSNRIIDFGMGLSRYNNIHPFKDRPVDFKPALSARQVQMACSANLIIERELFSDLGKLDTDLVNFYQDNDLCLRVKEIGKECWVVANSVVYHRGGSASINRSPYRADIKGYYAAKNFHRMTIDGEVYFDINFQSLEAALRKKVSLGKYLLIDLSTVADGDWFQQVISKYLAIYLTYEFKYSERDVRHIPLLDVLGINIIQTTVPVIYFVDRYIALKANALWMRLRDCAADLVIDRNMNIVPFCEIDHA</sequence>
<dbReference type="InterPro" id="IPR001173">
    <property type="entry name" value="Glyco_trans_2-like"/>
</dbReference>
<evidence type="ECO:0000313" key="2">
    <source>
        <dbReference type="Proteomes" id="UP000218263"/>
    </source>
</evidence>
<protein>
    <submittedName>
        <fullName evidence="1">Putative glycosyltransferase EpsH</fullName>
        <ecNumber evidence="1">2.4.-.-</ecNumber>
    </submittedName>
</protein>
<evidence type="ECO:0000313" key="1">
    <source>
        <dbReference type="EMBL" id="BAU51868.1"/>
    </source>
</evidence>
<organism evidence="1 2">
    <name type="scientific">Mucilaginibacter gotjawali</name>
    <dbReference type="NCBI Taxonomy" id="1550579"/>
    <lineage>
        <taxon>Bacteria</taxon>
        <taxon>Pseudomonadati</taxon>
        <taxon>Bacteroidota</taxon>
        <taxon>Sphingobacteriia</taxon>
        <taxon>Sphingobacteriales</taxon>
        <taxon>Sphingobacteriaceae</taxon>
        <taxon>Mucilaginibacter</taxon>
    </lineage>
</organism>
<keyword evidence="1" id="KW-0328">Glycosyltransferase</keyword>
<dbReference type="PANTHER" id="PTHR43179">
    <property type="entry name" value="RHAMNOSYLTRANSFERASE WBBL"/>
    <property type="match status" value="1"/>
</dbReference>
<proteinExistence type="predicted"/>
<dbReference type="KEGG" id="mgot:MgSA37_00017"/>
<dbReference type="PANTHER" id="PTHR43179:SF7">
    <property type="entry name" value="RHAMNOSYLTRANSFERASE WBBL"/>
    <property type="match status" value="1"/>
</dbReference>
<keyword evidence="1" id="KW-0808">Transferase</keyword>
<dbReference type="SUPFAM" id="SSF53448">
    <property type="entry name" value="Nucleotide-diphospho-sugar transferases"/>
    <property type="match status" value="1"/>
</dbReference>
<accession>A0A110B218</accession>
<keyword evidence="2" id="KW-1185">Reference proteome</keyword>
<dbReference type="RefSeq" id="WP_096349249.1">
    <property type="nucleotide sequence ID" value="NZ_AP017313.1"/>
</dbReference>
<dbReference type="Pfam" id="PF00535">
    <property type="entry name" value="Glycos_transf_2"/>
    <property type="match status" value="1"/>
</dbReference>
<dbReference type="Proteomes" id="UP000218263">
    <property type="component" value="Chromosome"/>
</dbReference>
<dbReference type="EC" id="2.4.-.-" evidence="1"/>
<gene>
    <name evidence="1" type="primary">epsH_1</name>
    <name evidence="1" type="ORF">MgSA37_00017</name>
</gene>
<reference evidence="1 2" key="1">
    <citation type="submission" date="2015-12" db="EMBL/GenBank/DDBJ databases">
        <title>Genome sequence of Mucilaginibacter gotjawali.</title>
        <authorList>
            <person name="Lee J.S."/>
            <person name="Lee K.C."/>
            <person name="Kim K.K."/>
            <person name="Lee B.W."/>
        </authorList>
    </citation>
    <scope>NUCLEOTIDE SEQUENCE [LARGE SCALE GENOMIC DNA]</scope>
    <source>
        <strain evidence="1 2">SA3-7</strain>
    </source>
</reference>
<dbReference type="InterPro" id="IPR029044">
    <property type="entry name" value="Nucleotide-diphossugar_trans"/>
</dbReference>
<dbReference type="GO" id="GO:0016757">
    <property type="term" value="F:glycosyltransferase activity"/>
    <property type="evidence" value="ECO:0007669"/>
    <property type="project" value="UniProtKB-KW"/>
</dbReference>
<dbReference type="OrthoDB" id="9790005at2"/>